<evidence type="ECO:0000313" key="2">
    <source>
        <dbReference type="Proteomes" id="UP000322499"/>
    </source>
</evidence>
<comment type="caution">
    <text evidence="1">The sequence shown here is derived from an EMBL/GenBank/DDBJ whole genome shotgun (WGS) entry which is preliminary data.</text>
</comment>
<dbReference type="AlphaFoldDB" id="A0A5S5CXS4"/>
<reference evidence="1 2" key="1">
    <citation type="submission" date="2019-07" db="EMBL/GenBank/DDBJ databases">
        <title>Genomic Encyclopedia of Archaeal and Bacterial Type Strains, Phase II (KMG-II): from individual species to whole genera.</title>
        <authorList>
            <person name="Goeker M."/>
        </authorList>
    </citation>
    <scope>NUCLEOTIDE SEQUENCE [LARGE SCALE GENOMIC DNA]</scope>
    <source>
        <strain evidence="1 2">DSM 46842</strain>
    </source>
</reference>
<proteinExistence type="predicted"/>
<name>A0A5S5CXS4_9ACTN</name>
<accession>A0A5S5CXS4</accession>
<keyword evidence="2" id="KW-1185">Reference proteome</keyword>
<organism evidence="1 2">
    <name type="scientific">Blastococcus xanthinilyticus</name>
    <dbReference type="NCBI Taxonomy" id="1564164"/>
    <lineage>
        <taxon>Bacteria</taxon>
        <taxon>Bacillati</taxon>
        <taxon>Actinomycetota</taxon>
        <taxon>Actinomycetes</taxon>
        <taxon>Geodermatophilales</taxon>
        <taxon>Geodermatophilaceae</taxon>
        <taxon>Blastococcus</taxon>
    </lineage>
</organism>
<sequence>MKRVIAWVVVAAAAAVGLLLLRAELMTVDVPQPEGSYTDVVVAVEIREDEAEREEMIRGLVSTCRLLVNADVAEDSFTVVEDSFTKVEEGAVFAFRLRPGLDEFDQRELKGCLRDTRVQHLLADVRLLETVTPADGTTDR</sequence>
<protein>
    <submittedName>
        <fullName evidence="1">Uncharacterized protein</fullName>
    </submittedName>
</protein>
<gene>
    <name evidence="1" type="ORF">BD833_104285</name>
</gene>
<dbReference type="EMBL" id="VNHW01000004">
    <property type="protein sequence ID" value="TYP88577.1"/>
    <property type="molecule type" value="Genomic_DNA"/>
</dbReference>
<dbReference type="Proteomes" id="UP000322499">
    <property type="component" value="Unassembled WGS sequence"/>
</dbReference>
<evidence type="ECO:0000313" key="1">
    <source>
        <dbReference type="EMBL" id="TYP88577.1"/>
    </source>
</evidence>